<dbReference type="KEGG" id="run:DR864_04580"/>
<evidence type="ECO:0000313" key="4">
    <source>
        <dbReference type="Proteomes" id="UP000251993"/>
    </source>
</evidence>
<dbReference type="InterPro" id="IPR036291">
    <property type="entry name" value="NAD(P)-bd_dom_sf"/>
</dbReference>
<gene>
    <name evidence="3" type="ORF">DR864_04580</name>
</gene>
<dbReference type="FunFam" id="3.40.50.720:FF:000084">
    <property type="entry name" value="Short-chain dehydrogenase reductase"/>
    <property type="match status" value="1"/>
</dbReference>
<dbReference type="Pfam" id="PF13561">
    <property type="entry name" value="adh_short_C2"/>
    <property type="match status" value="1"/>
</dbReference>
<organism evidence="3 4">
    <name type="scientific">Runella rosea</name>
    <dbReference type="NCBI Taxonomy" id="2259595"/>
    <lineage>
        <taxon>Bacteria</taxon>
        <taxon>Pseudomonadati</taxon>
        <taxon>Bacteroidota</taxon>
        <taxon>Cytophagia</taxon>
        <taxon>Cytophagales</taxon>
        <taxon>Spirosomataceae</taxon>
        <taxon>Runella</taxon>
    </lineage>
</organism>
<evidence type="ECO:0000313" key="3">
    <source>
        <dbReference type="EMBL" id="AXE17061.1"/>
    </source>
</evidence>
<dbReference type="PRINTS" id="PR00081">
    <property type="entry name" value="GDHRDH"/>
</dbReference>
<dbReference type="InterPro" id="IPR051122">
    <property type="entry name" value="SDR_DHRS6-like"/>
</dbReference>
<dbReference type="GO" id="GO:0016491">
    <property type="term" value="F:oxidoreductase activity"/>
    <property type="evidence" value="ECO:0007669"/>
    <property type="project" value="UniProtKB-KW"/>
</dbReference>
<dbReference type="RefSeq" id="WP_114065847.1">
    <property type="nucleotide sequence ID" value="NZ_CP030850.1"/>
</dbReference>
<evidence type="ECO:0000256" key="2">
    <source>
        <dbReference type="ARBA" id="ARBA00023002"/>
    </source>
</evidence>
<dbReference type="Gene3D" id="3.40.50.720">
    <property type="entry name" value="NAD(P)-binding Rossmann-like Domain"/>
    <property type="match status" value="1"/>
</dbReference>
<reference evidence="3 4" key="1">
    <citation type="submission" date="2018-07" db="EMBL/GenBank/DDBJ databases">
        <title>Genome sequencing of Runella.</title>
        <authorList>
            <person name="Baek M.-G."/>
            <person name="Yi H."/>
        </authorList>
    </citation>
    <scope>NUCLEOTIDE SEQUENCE [LARGE SCALE GENOMIC DNA]</scope>
    <source>
        <strain evidence="3 4">HYN0085</strain>
    </source>
</reference>
<dbReference type="AlphaFoldDB" id="A0A344TEJ0"/>
<protein>
    <submittedName>
        <fullName evidence="3">Short-chain dehydrogenase</fullName>
    </submittedName>
</protein>
<name>A0A344TEJ0_9BACT</name>
<dbReference type="InterPro" id="IPR002347">
    <property type="entry name" value="SDR_fam"/>
</dbReference>
<comment type="similarity">
    <text evidence="1">Belongs to the short-chain dehydrogenases/reductases (SDR) family.</text>
</comment>
<dbReference type="PRINTS" id="PR00080">
    <property type="entry name" value="SDRFAMILY"/>
</dbReference>
<keyword evidence="4" id="KW-1185">Reference proteome</keyword>
<dbReference type="PANTHER" id="PTHR43477">
    <property type="entry name" value="DIHYDROANTICAPSIN 7-DEHYDROGENASE"/>
    <property type="match status" value="1"/>
</dbReference>
<dbReference type="EMBL" id="CP030850">
    <property type="protein sequence ID" value="AXE17061.1"/>
    <property type="molecule type" value="Genomic_DNA"/>
</dbReference>
<dbReference type="SUPFAM" id="SSF51735">
    <property type="entry name" value="NAD(P)-binding Rossmann-fold domains"/>
    <property type="match status" value="1"/>
</dbReference>
<keyword evidence="2" id="KW-0560">Oxidoreductase</keyword>
<dbReference type="OrthoDB" id="9788235at2"/>
<dbReference type="PANTHER" id="PTHR43477:SF1">
    <property type="entry name" value="DIHYDROANTICAPSIN 7-DEHYDROGENASE"/>
    <property type="match status" value="1"/>
</dbReference>
<dbReference type="Proteomes" id="UP000251993">
    <property type="component" value="Chromosome"/>
</dbReference>
<evidence type="ECO:0000256" key="1">
    <source>
        <dbReference type="ARBA" id="ARBA00006484"/>
    </source>
</evidence>
<proteinExistence type="inferred from homology"/>
<accession>A0A344TEJ0</accession>
<dbReference type="CDD" id="cd05233">
    <property type="entry name" value="SDR_c"/>
    <property type="match status" value="1"/>
</dbReference>
<sequence length="265" mass="28146">MVLDKWLENKTIIIIGGTTGLGLSAAKAFVAQGANVVVVGRNPDSCTEAEKILGKTRATAIQGDATEPHTADNAIQKGIQTFGGFDGLYHVAGGSGRKYGDGPLHELSLEGWNKTFELNLTSLMLSNQAAIRQFLKQNTGGSILNMGSVLGYSPSPKYFVTHAYAATKSAIIGFSQSIAAYYAPNNIRINVLAPALVETPMSQRASKDEVILNFVKTKQPLDGGRNGQPADLDGAAVYFMSDYSTFTTGQILSVDGGWSLSEGQY</sequence>